<feature type="transmembrane region" description="Helical" evidence="1">
    <location>
        <begin position="49"/>
        <end position="72"/>
    </location>
</feature>
<feature type="transmembrane region" description="Helical" evidence="1">
    <location>
        <begin position="141"/>
        <end position="162"/>
    </location>
</feature>
<name>E4S7D6_CALA7</name>
<organism evidence="2 3">
    <name type="scientific">Caldicellulosiruptor acetigenus (strain ATCC 700853 / DSM 12137 / I77R1B)</name>
    <name type="common">Caldicellulosiruptor kristjanssonii</name>
    <dbReference type="NCBI Taxonomy" id="632335"/>
    <lineage>
        <taxon>Bacteria</taxon>
        <taxon>Bacillati</taxon>
        <taxon>Bacillota</taxon>
        <taxon>Bacillota incertae sedis</taxon>
        <taxon>Caldicellulosiruptorales</taxon>
        <taxon>Caldicellulosiruptoraceae</taxon>
        <taxon>Caldicellulosiruptor</taxon>
    </lineage>
</organism>
<dbReference type="Proteomes" id="UP000009256">
    <property type="component" value="Chromosome"/>
</dbReference>
<proteinExistence type="predicted"/>
<dbReference type="AlphaFoldDB" id="E4S7D6"/>
<feature type="transmembrane region" description="Helical" evidence="1">
    <location>
        <begin position="92"/>
        <end position="121"/>
    </location>
</feature>
<dbReference type="RefSeq" id="WP_013433538.1">
    <property type="nucleotide sequence ID" value="NC_014721.1"/>
</dbReference>
<evidence type="ECO:0000313" key="2">
    <source>
        <dbReference type="EMBL" id="ADQ41819.1"/>
    </source>
</evidence>
<keyword evidence="1" id="KW-0472">Membrane</keyword>
<reference evidence="2 3" key="2">
    <citation type="journal article" date="2011" name="J. Bacteriol.">
        <title>Complete genome sequences for the anaerobic, extremely thermophilic plant biomass-degrading bacteria Caldicellulosiruptor hydrothermalis, Caldicellulosiruptor kristjanssonii, Caldicellulosiruptor kronotskyensis, Caldicellulosiruptor owensenis, and Caldicellulosiruptor lactoaceticus.</title>
        <authorList>
            <person name="Blumer-Schuette S.E."/>
            <person name="Ozdemir I."/>
            <person name="Mistry D."/>
            <person name="Lucas S."/>
            <person name="Lapidus A."/>
            <person name="Cheng J.F."/>
            <person name="Goodwin L.A."/>
            <person name="Pitluck S."/>
            <person name="Land M.L."/>
            <person name="Hauser L.J."/>
            <person name="Woyke T."/>
            <person name="Mikhailova N."/>
            <person name="Pati A."/>
            <person name="Kyrpides N.C."/>
            <person name="Ivanova N."/>
            <person name="Detter J.C."/>
            <person name="Walston-Davenport K."/>
            <person name="Han S."/>
            <person name="Adams M.W."/>
            <person name="Kelly R.M."/>
        </authorList>
    </citation>
    <scope>NUCLEOTIDE SEQUENCE [LARGE SCALE GENOMIC DNA]</scope>
    <source>
        <strain evidence="3">ATCC 700853 / DSM 12137 / I77R1B</strain>
    </source>
</reference>
<dbReference type="OrthoDB" id="1716294at2"/>
<feature type="transmembrane region" description="Helical" evidence="1">
    <location>
        <begin position="12"/>
        <end position="33"/>
    </location>
</feature>
<dbReference type="STRING" id="632335.Calkr_2376"/>
<sequence length="235" mass="27783">MITKFLKHQYRSGTLFYIFYTLGASLVGVWAYYSRNVEVTPKDTPKIAIILWLLWFVSLVVAEIYHIFRWNIILTSSERFLLFSSYKLKPEIFLFGEILYFILDLFLFTIWINLLGAIVGGLEKYISFHFLLIKKLYVSDFYLLIHAPLSFFIIYLWALTLPTYWSTFRRFSKLDYAIISLFVLAIYLNVRLYEFIEKSITSVTMRLIVLLLTDFSIFIALIVFNLKALKKGLDT</sequence>
<gene>
    <name evidence="2" type="ordered locus">Calkr_2376</name>
</gene>
<keyword evidence="1" id="KW-1133">Transmembrane helix</keyword>
<accession>E4S7D6</accession>
<keyword evidence="1" id="KW-0812">Transmembrane</keyword>
<dbReference type="KEGG" id="cki:Calkr_2376"/>
<reference key="1">
    <citation type="submission" date="2010-11" db="EMBL/GenBank/DDBJ databases">
        <title>Complete sequence of chromosome of Caldicellulosiruptor kristjanssonii 177R1B.</title>
        <authorList>
            <consortium name="US DOE Joint Genome Institute"/>
            <person name="Lucas S."/>
            <person name="Copeland A."/>
            <person name="Lapidus A."/>
            <person name="Cheng J.-F."/>
            <person name="Bruce D."/>
            <person name="Goodwin L."/>
            <person name="Pitluck S."/>
            <person name="Davenport K."/>
            <person name="Detter J.C."/>
            <person name="Han C."/>
            <person name="Tapia R."/>
            <person name="Land M."/>
            <person name="Hauser L."/>
            <person name="Jeffries C."/>
            <person name="Kyrpides N."/>
            <person name="Ivanova N."/>
            <person name="Mikhailova N."/>
            <person name="Blumer-Schuette S.E."/>
            <person name="Kelly R.M."/>
            <person name="Woyke T."/>
        </authorList>
    </citation>
    <scope>NUCLEOTIDE SEQUENCE</scope>
    <source>
        <strain>177R1B</strain>
    </source>
</reference>
<dbReference type="EMBL" id="CP002326">
    <property type="protein sequence ID" value="ADQ41819.1"/>
    <property type="molecule type" value="Genomic_DNA"/>
</dbReference>
<feature type="transmembrane region" description="Helical" evidence="1">
    <location>
        <begin position="205"/>
        <end position="226"/>
    </location>
</feature>
<evidence type="ECO:0000256" key="1">
    <source>
        <dbReference type="SAM" id="Phobius"/>
    </source>
</evidence>
<dbReference type="HOGENOM" id="CLU_1183252_0_0_9"/>
<protein>
    <submittedName>
        <fullName evidence="2">Uncharacterized protein</fullName>
    </submittedName>
</protein>
<feature type="transmembrane region" description="Helical" evidence="1">
    <location>
        <begin position="174"/>
        <end position="193"/>
    </location>
</feature>
<keyword evidence="3" id="KW-1185">Reference proteome</keyword>
<evidence type="ECO:0000313" key="3">
    <source>
        <dbReference type="Proteomes" id="UP000009256"/>
    </source>
</evidence>